<dbReference type="InterPro" id="IPR036890">
    <property type="entry name" value="HATPase_C_sf"/>
</dbReference>
<keyword evidence="7" id="KW-1185">Reference proteome</keyword>
<dbReference type="Gene3D" id="3.30.230.80">
    <property type="match status" value="1"/>
</dbReference>
<feature type="region of interest" description="A; substrate-binding" evidence="5">
    <location>
        <begin position="1"/>
        <end position="341"/>
    </location>
</feature>
<name>A0ABW3LHW6_9BACI</name>
<dbReference type="PANTHER" id="PTHR11528">
    <property type="entry name" value="HEAT SHOCK PROTEIN 90 FAMILY MEMBER"/>
    <property type="match status" value="1"/>
</dbReference>
<dbReference type="InterPro" id="IPR020568">
    <property type="entry name" value="Ribosomal_Su5_D2-typ_SF"/>
</dbReference>
<protein>
    <recommendedName>
        <fullName evidence="5">Chaperone protein HtpG</fullName>
    </recommendedName>
    <alternativeName>
        <fullName evidence="5">Heat shock protein HtpG</fullName>
    </alternativeName>
    <alternativeName>
        <fullName evidence="5">High temperature protein G</fullName>
    </alternativeName>
</protein>
<accession>A0ABW3LHW6</accession>
<comment type="caution">
    <text evidence="6">The sequence shown here is derived from an EMBL/GenBank/DDBJ whole genome shotgun (WGS) entry which is preliminary data.</text>
</comment>
<dbReference type="InterPro" id="IPR037196">
    <property type="entry name" value="HSP90_C"/>
</dbReference>
<evidence type="ECO:0000313" key="7">
    <source>
        <dbReference type="Proteomes" id="UP001597040"/>
    </source>
</evidence>
<dbReference type="PROSITE" id="PS00298">
    <property type="entry name" value="HSP90"/>
    <property type="match status" value="1"/>
</dbReference>
<gene>
    <name evidence="5 6" type="primary">htpG</name>
    <name evidence="6" type="ORF">ACFQ3N_03150</name>
</gene>
<comment type="function">
    <text evidence="5">Molecular chaperone. Has ATPase activity.</text>
</comment>
<comment type="similarity">
    <text evidence="1 5">Belongs to the heat shock protein 90 family.</text>
</comment>
<evidence type="ECO:0000256" key="2">
    <source>
        <dbReference type="ARBA" id="ARBA00022741"/>
    </source>
</evidence>
<keyword evidence="5" id="KW-0963">Cytoplasm</keyword>
<evidence type="ECO:0000256" key="3">
    <source>
        <dbReference type="ARBA" id="ARBA00022840"/>
    </source>
</evidence>
<dbReference type="SUPFAM" id="SSF110942">
    <property type="entry name" value="HSP90 C-terminal domain"/>
    <property type="match status" value="1"/>
</dbReference>
<dbReference type="Gene3D" id="1.20.120.790">
    <property type="entry name" value="Heat shock protein 90, C-terminal domain"/>
    <property type="match status" value="1"/>
</dbReference>
<keyword evidence="2 5" id="KW-0547">Nucleotide-binding</keyword>
<dbReference type="Pfam" id="PF13589">
    <property type="entry name" value="HATPase_c_3"/>
    <property type="match status" value="1"/>
</dbReference>
<dbReference type="SUPFAM" id="SSF55874">
    <property type="entry name" value="ATPase domain of HSP90 chaperone/DNA topoisomerase II/histidine kinase"/>
    <property type="match status" value="1"/>
</dbReference>
<dbReference type="PIRSF" id="PIRSF002583">
    <property type="entry name" value="Hsp90"/>
    <property type="match status" value="1"/>
</dbReference>
<sequence length="625" mass="72851">MAKKEFQAESKQLLDMMINSIYSQREVFLRELISNASDAIDKIYYKALTDDSLSFDQSNYYIKLATDKESRTLKVTDTGIGMSKEELEDNLGTIARSGSLAFKKENEKKDGHDIIGQFGVGFYSAFMVADVVTVISKEIGSEEAYKWESSGADGYTIEPYPKDEVGTEIILKVKENTEDEKYDSFLEEQELKEIIKKYSDFIRYPIKMDVSVTKPKEDDENEEEEYIEEQIINSMVPIWKKNKNELTTEDYDNFYMEKHYGYDKPLKHLHINVDGTVRYNAILYIPESLPYDYYSKEYEKGLELYSNGVLIMDKCADLLPDYFAFIKGMVDSEDLSLNISREMLQHNRQLKIIEKNIQKKIKNQLESLLKNEREKYETFYKSFGRQLKFGVYSDFGSNKDVLKDLLLFYSSKEKKMVTLEEYVSRMPEDQKYIYYASGESIERIEKLPQTEMVTDKGYEILFFTDEVDEFAIRMLMNYDGKEFKSVASGDLGIEEDENQDTEAEEHDHEEIFAYMKKALSDKVKDVRVSRRLKTHPVCFSSDGDVTVEMEKILNSMPDNQNIKADKVLEINTNHQLFQTLKEAYEKDNEKLDLYANLLYNQALLIEGLPLEDPVEFTNDMCKVMV</sequence>
<dbReference type="InterPro" id="IPR019805">
    <property type="entry name" value="Heat_shock_protein_90_CS"/>
</dbReference>
<evidence type="ECO:0000256" key="5">
    <source>
        <dbReference type="HAMAP-Rule" id="MF_00505"/>
    </source>
</evidence>
<organism evidence="6 7">
    <name type="scientific">Virgibacillus byunsanensis</name>
    <dbReference type="NCBI Taxonomy" id="570945"/>
    <lineage>
        <taxon>Bacteria</taxon>
        <taxon>Bacillati</taxon>
        <taxon>Bacillota</taxon>
        <taxon>Bacilli</taxon>
        <taxon>Bacillales</taxon>
        <taxon>Bacillaceae</taxon>
        <taxon>Virgibacillus</taxon>
    </lineage>
</organism>
<dbReference type="Gene3D" id="3.40.50.11260">
    <property type="match status" value="1"/>
</dbReference>
<comment type="subcellular location">
    <subcellularLocation>
        <location evidence="5">Cytoplasm</location>
    </subcellularLocation>
</comment>
<keyword evidence="5" id="KW-0346">Stress response</keyword>
<reference evidence="7" key="1">
    <citation type="journal article" date="2019" name="Int. J. Syst. Evol. Microbiol.">
        <title>The Global Catalogue of Microorganisms (GCM) 10K type strain sequencing project: providing services to taxonomists for standard genome sequencing and annotation.</title>
        <authorList>
            <consortium name="The Broad Institute Genomics Platform"/>
            <consortium name="The Broad Institute Genome Sequencing Center for Infectious Disease"/>
            <person name="Wu L."/>
            <person name="Ma J."/>
        </authorList>
    </citation>
    <scope>NUCLEOTIDE SEQUENCE [LARGE SCALE GENOMIC DNA]</scope>
    <source>
        <strain evidence="7">CCUG 56754</strain>
    </source>
</reference>
<dbReference type="CDD" id="cd16927">
    <property type="entry name" value="HATPase_Hsp90-like"/>
    <property type="match status" value="1"/>
</dbReference>
<dbReference type="Proteomes" id="UP001597040">
    <property type="component" value="Unassembled WGS sequence"/>
</dbReference>
<feature type="region of interest" description="C" evidence="5">
    <location>
        <begin position="552"/>
        <end position="625"/>
    </location>
</feature>
<dbReference type="SUPFAM" id="SSF54211">
    <property type="entry name" value="Ribosomal protein S5 domain 2-like"/>
    <property type="match status" value="1"/>
</dbReference>
<comment type="subunit">
    <text evidence="5">Homodimer.</text>
</comment>
<proteinExistence type="inferred from homology"/>
<keyword evidence="4 5" id="KW-0143">Chaperone</keyword>
<keyword evidence="3 5" id="KW-0067">ATP-binding</keyword>
<evidence type="ECO:0000313" key="6">
    <source>
        <dbReference type="EMBL" id="MFD1037423.1"/>
    </source>
</evidence>
<dbReference type="Pfam" id="PF00183">
    <property type="entry name" value="HSP90"/>
    <property type="match status" value="1"/>
</dbReference>
<dbReference type="EMBL" id="JBHTKJ010000007">
    <property type="protein sequence ID" value="MFD1037423.1"/>
    <property type="molecule type" value="Genomic_DNA"/>
</dbReference>
<dbReference type="RefSeq" id="WP_390359454.1">
    <property type="nucleotide sequence ID" value="NZ_JBHTKJ010000007.1"/>
</dbReference>
<evidence type="ECO:0000256" key="4">
    <source>
        <dbReference type="ARBA" id="ARBA00023186"/>
    </source>
</evidence>
<dbReference type="Gene3D" id="3.30.565.10">
    <property type="entry name" value="Histidine kinase-like ATPase, C-terminal domain"/>
    <property type="match status" value="1"/>
</dbReference>
<dbReference type="NCBIfam" id="NF003555">
    <property type="entry name" value="PRK05218.1"/>
    <property type="match status" value="1"/>
</dbReference>
<dbReference type="InterPro" id="IPR020575">
    <property type="entry name" value="Hsp90_N"/>
</dbReference>
<dbReference type="PRINTS" id="PR00775">
    <property type="entry name" value="HEATSHOCK90"/>
</dbReference>
<comment type="caution">
    <text evidence="5">Lacks conserved residue(s) required for the propagation of feature annotation.</text>
</comment>
<evidence type="ECO:0000256" key="1">
    <source>
        <dbReference type="ARBA" id="ARBA00008239"/>
    </source>
</evidence>
<dbReference type="HAMAP" id="MF_00505">
    <property type="entry name" value="HSP90"/>
    <property type="match status" value="1"/>
</dbReference>
<dbReference type="InterPro" id="IPR001404">
    <property type="entry name" value="Hsp90_fam"/>
</dbReference>